<dbReference type="FunCoup" id="A0A2T3AU62">
    <property type="interactions" value="43"/>
</dbReference>
<keyword evidence="2" id="KW-1185">Reference proteome</keyword>
<dbReference type="GO" id="GO:0005739">
    <property type="term" value="C:mitochondrion"/>
    <property type="evidence" value="ECO:0007669"/>
    <property type="project" value="TreeGrafter"/>
</dbReference>
<evidence type="ECO:0000313" key="1">
    <source>
        <dbReference type="EMBL" id="PSS12172.1"/>
    </source>
</evidence>
<dbReference type="InterPro" id="IPR029069">
    <property type="entry name" value="HotDog_dom_sf"/>
</dbReference>
<dbReference type="GeneID" id="36572566"/>
<dbReference type="SUPFAM" id="SSF54637">
    <property type="entry name" value="Thioesterase/thiol ester dehydrase-isomerase"/>
    <property type="match status" value="1"/>
</dbReference>
<dbReference type="RefSeq" id="XP_024718170.1">
    <property type="nucleotide sequence ID" value="XM_024864485.1"/>
</dbReference>
<dbReference type="FunFam" id="3.10.129.10:FF:000103">
    <property type="entry name" value="WGS project CABT00000000 data, contig 2.1"/>
    <property type="match status" value="1"/>
</dbReference>
<protein>
    <recommendedName>
        <fullName evidence="3">N-terminal of MaoC-like dehydratase domain-containing protein</fullName>
    </recommendedName>
</protein>
<accession>A0A2T3AU62</accession>
<name>A0A2T3AU62_AMORE</name>
<dbReference type="Proteomes" id="UP000241818">
    <property type="component" value="Unassembled WGS sequence"/>
</dbReference>
<evidence type="ECO:0008006" key="3">
    <source>
        <dbReference type="Google" id="ProtNLM"/>
    </source>
</evidence>
<dbReference type="AlphaFoldDB" id="A0A2T3AU62"/>
<evidence type="ECO:0000313" key="2">
    <source>
        <dbReference type="Proteomes" id="UP000241818"/>
    </source>
</evidence>
<dbReference type="InterPro" id="IPR052741">
    <property type="entry name" value="Mitochondrial_HTD2"/>
</dbReference>
<dbReference type="OrthoDB" id="3257538at2759"/>
<dbReference type="InParanoid" id="A0A2T3AU62"/>
<dbReference type="EMBL" id="KZ679015">
    <property type="protein sequence ID" value="PSS12172.1"/>
    <property type="molecule type" value="Genomic_DNA"/>
</dbReference>
<gene>
    <name evidence="1" type="ORF">M430DRAFT_21279</name>
</gene>
<sequence>MAYITKRLYTQCTGFASSIAANFLRNASKNGPTTRTQLLDSNQVQKLSLVLNRPHLYPDTPITSDPLPDGTPIPPGYHLVFFTPSAVEQDLSIDGTDRSVNPPHPFTRRMWAGGELIWTGKENPLRIGQTVRETTELVSAEAKKSKTGDEMIIVGTKKTFANQNGIALVDKRNWVFRKEISGSKPQIPQLGDAKLPEGDVTRDFCQSDVSLFRFSALTLNAHKIHYSRDWCQNVENHRDLVVHGPLNLINMLDFWRDTEDEGGYAIPKSINYRAVSPLYVGEQYRAILEREEKTRSAKQTLYASDGTVAMKGDIFVA</sequence>
<dbReference type="STRING" id="857342.A0A2T3AU62"/>
<dbReference type="PANTHER" id="PTHR28152:SF2">
    <property type="entry name" value="N-TERMINAL OF MAOC-LIKE DEHYDRATASE DOMAIN-CONTAINING PROTEIN"/>
    <property type="match status" value="1"/>
</dbReference>
<organism evidence="1 2">
    <name type="scientific">Amorphotheca resinae ATCC 22711</name>
    <dbReference type="NCBI Taxonomy" id="857342"/>
    <lineage>
        <taxon>Eukaryota</taxon>
        <taxon>Fungi</taxon>
        <taxon>Dikarya</taxon>
        <taxon>Ascomycota</taxon>
        <taxon>Pezizomycotina</taxon>
        <taxon>Leotiomycetes</taxon>
        <taxon>Helotiales</taxon>
        <taxon>Amorphothecaceae</taxon>
        <taxon>Amorphotheca</taxon>
    </lineage>
</organism>
<dbReference type="GO" id="GO:0019171">
    <property type="term" value="F:(3R)-hydroxyacyl-[acyl-carrier-protein] dehydratase activity"/>
    <property type="evidence" value="ECO:0007669"/>
    <property type="project" value="TreeGrafter"/>
</dbReference>
<dbReference type="Gene3D" id="3.10.129.10">
    <property type="entry name" value="Hotdog Thioesterase"/>
    <property type="match status" value="2"/>
</dbReference>
<proteinExistence type="predicted"/>
<reference evidence="1 2" key="1">
    <citation type="journal article" date="2018" name="New Phytol.">
        <title>Comparative genomics and transcriptomics depict ericoid mycorrhizal fungi as versatile saprotrophs and plant mutualists.</title>
        <authorList>
            <person name="Martino E."/>
            <person name="Morin E."/>
            <person name="Grelet G.A."/>
            <person name="Kuo A."/>
            <person name="Kohler A."/>
            <person name="Daghino S."/>
            <person name="Barry K.W."/>
            <person name="Cichocki N."/>
            <person name="Clum A."/>
            <person name="Dockter R.B."/>
            <person name="Hainaut M."/>
            <person name="Kuo R.C."/>
            <person name="LaButti K."/>
            <person name="Lindahl B.D."/>
            <person name="Lindquist E.A."/>
            <person name="Lipzen A."/>
            <person name="Khouja H.R."/>
            <person name="Magnuson J."/>
            <person name="Murat C."/>
            <person name="Ohm R.A."/>
            <person name="Singer S.W."/>
            <person name="Spatafora J.W."/>
            <person name="Wang M."/>
            <person name="Veneault-Fourrey C."/>
            <person name="Henrissat B."/>
            <person name="Grigoriev I.V."/>
            <person name="Martin F.M."/>
            <person name="Perotto S."/>
        </authorList>
    </citation>
    <scope>NUCLEOTIDE SEQUENCE [LARGE SCALE GENOMIC DNA]</scope>
    <source>
        <strain evidence="1 2">ATCC 22711</strain>
    </source>
</reference>
<dbReference type="PANTHER" id="PTHR28152">
    <property type="entry name" value="HYDROXYACYL-THIOESTER DEHYDRATASE TYPE 2, MITOCHONDRIAL"/>
    <property type="match status" value="1"/>
</dbReference>